<name>A0A6J4JWE1_9ACTN</name>
<feature type="compositionally biased region" description="Basic residues" evidence="1">
    <location>
        <begin position="63"/>
        <end position="92"/>
    </location>
</feature>
<dbReference type="GO" id="GO:0003841">
    <property type="term" value="F:1-acylglycerol-3-phosphate O-acyltransferase activity"/>
    <property type="evidence" value="ECO:0007669"/>
    <property type="project" value="UniProtKB-EC"/>
</dbReference>
<feature type="compositionally biased region" description="Gly residues" evidence="1">
    <location>
        <begin position="1"/>
        <end position="10"/>
    </location>
</feature>
<feature type="region of interest" description="Disordered" evidence="1">
    <location>
        <begin position="1"/>
        <end position="181"/>
    </location>
</feature>
<feature type="non-terminal residue" evidence="2">
    <location>
        <position position="1"/>
    </location>
</feature>
<accession>A0A6J4JWE1</accession>
<sequence>GSGDPGGQPHLGGRHLPDPRADPAPADVPRQGGGLRGHGDPGPGAQVVPRGRGHAADGPLRRTGQRHQHDRGARRPGARRPARHLPRGHPVARRPAAQGQDGGGAAGAAGPRARAAGRRGRHPVRPAAAAPHPGDAPSRRPDRAAPRLRPLRRRGQRPRRAAPRHRRDHGRGAGALGPDLRRRLRLLGEDRGRRGPGLRVHGARAAGCWAAGPAGPPAAAATGRAGLPV</sequence>
<keyword evidence="2" id="KW-0012">Acyltransferase</keyword>
<dbReference type="EC" id="2.3.1.51" evidence="2"/>
<dbReference type="AlphaFoldDB" id="A0A6J4JWE1"/>
<feature type="compositionally biased region" description="Basic residues" evidence="1">
    <location>
        <begin position="115"/>
        <end position="124"/>
    </location>
</feature>
<organism evidence="2">
    <name type="scientific">uncultured Friedmanniella sp</name>
    <dbReference type="NCBI Taxonomy" id="335381"/>
    <lineage>
        <taxon>Bacteria</taxon>
        <taxon>Bacillati</taxon>
        <taxon>Actinomycetota</taxon>
        <taxon>Actinomycetes</taxon>
        <taxon>Propionibacteriales</taxon>
        <taxon>Nocardioidaceae</taxon>
        <taxon>Friedmanniella</taxon>
        <taxon>environmental samples</taxon>
    </lineage>
</organism>
<protein>
    <submittedName>
        <fullName evidence="2">Acyl-CoA:1-acyl-sn-glycerol-3-phosphate acyltransferase</fullName>
        <ecNumber evidence="2">2.3.1.51</ecNumber>
    </submittedName>
</protein>
<keyword evidence="2" id="KW-0808">Transferase</keyword>
<evidence type="ECO:0000313" key="2">
    <source>
        <dbReference type="EMBL" id="CAA9289164.1"/>
    </source>
</evidence>
<proteinExistence type="predicted"/>
<feature type="compositionally biased region" description="Basic residues" evidence="1">
    <location>
        <begin position="149"/>
        <end position="169"/>
    </location>
</feature>
<dbReference type="EMBL" id="CADCTS010000055">
    <property type="protein sequence ID" value="CAA9289164.1"/>
    <property type="molecule type" value="Genomic_DNA"/>
</dbReference>
<reference evidence="2" key="1">
    <citation type="submission" date="2020-02" db="EMBL/GenBank/DDBJ databases">
        <authorList>
            <person name="Meier V. D."/>
        </authorList>
    </citation>
    <scope>NUCLEOTIDE SEQUENCE</scope>
    <source>
        <strain evidence="2">AVDCRST_MAG48</strain>
    </source>
</reference>
<evidence type="ECO:0000256" key="1">
    <source>
        <dbReference type="SAM" id="MobiDB-lite"/>
    </source>
</evidence>
<feature type="compositionally biased region" description="Low complexity" evidence="1">
    <location>
        <begin position="125"/>
        <end position="136"/>
    </location>
</feature>
<feature type="non-terminal residue" evidence="2">
    <location>
        <position position="229"/>
    </location>
</feature>
<feature type="compositionally biased region" description="Gly residues" evidence="1">
    <location>
        <begin position="31"/>
        <end position="42"/>
    </location>
</feature>
<gene>
    <name evidence="2" type="ORF">AVDCRST_MAG48-385</name>
</gene>